<evidence type="ECO:0000313" key="2">
    <source>
        <dbReference type="EMBL" id="RQH40944.1"/>
    </source>
</evidence>
<dbReference type="EMBL" id="RCBY01000080">
    <property type="protein sequence ID" value="RQH40944.1"/>
    <property type="molecule type" value="Genomic_DNA"/>
</dbReference>
<reference evidence="2 3" key="1">
    <citation type="journal article" date="2018" name="ACS Chem. Biol.">
        <title>Ketoreductase domain dysfunction expands chemodiversity: malyngamide biosynthesis in the cyanobacterium Okeania hirsuta.</title>
        <authorList>
            <person name="Moss N.A."/>
            <person name="Leao T."/>
            <person name="Rankin M."/>
            <person name="McCullough T.M."/>
            <person name="Qu P."/>
            <person name="Korobeynikov A."/>
            <person name="Smith J.L."/>
            <person name="Gerwick L."/>
            <person name="Gerwick W.H."/>
        </authorList>
    </citation>
    <scope>NUCLEOTIDE SEQUENCE [LARGE SCALE GENOMIC DNA]</scope>
    <source>
        <strain evidence="2 3">PAB10Feb10-1</strain>
    </source>
</reference>
<evidence type="ECO:0000256" key="1">
    <source>
        <dbReference type="SAM" id="MobiDB-lite"/>
    </source>
</evidence>
<dbReference type="AlphaFoldDB" id="A0A3N6NLV1"/>
<organism evidence="2 3">
    <name type="scientific">Okeania hirsuta</name>
    <dbReference type="NCBI Taxonomy" id="1458930"/>
    <lineage>
        <taxon>Bacteria</taxon>
        <taxon>Bacillati</taxon>
        <taxon>Cyanobacteriota</taxon>
        <taxon>Cyanophyceae</taxon>
        <taxon>Oscillatoriophycideae</taxon>
        <taxon>Oscillatoriales</taxon>
        <taxon>Microcoleaceae</taxon>
        <taxon>Okeania</taxon>
    </lineage>
</organism>
<dbReference type="Proteomes" id="UP000269154">
    <property type="component" value="Unassembled WGS sequence"/>
</dbReference>
<gene>
    <name evidence="2" type="ORF">D5R40_15415</name>
</gene>
<feature type="region of interest" description="Disordered" evidence="1">
    <location>
        <begin position="1"/>
        <end position="34"/>
    </location>
</feature>
<proteinExistence type="predicted"/>
<keyword evidence="3" id="KW-1185">Reference proteome</keyword>
<feature type="compositionally biased region" description="Polar residues" evidence="1">
    <location>
        <begin position="1"/>
        <end position="10"/>
    </location>
</feature>
<name>A0A3N6NLV1_9CYAN</name>
<evidence type="ECO:0000313" key="3">
    <source>
        <dbReference type="Proteomes" id="UP000269154"/>
    </source>
</evidence>
<sequence length="72" mass="7897">MYDINLNSLGVNPPLAPPPPRRGKTESGEKKEEERVVEGESFLFALLSGHDIISQITNAKKVSQPSLPVKQL</sequence>
<accession>A0A3N6NLV1</accession>
<protein>
    <submittedName>
        <fullName evidence="2">Uncharacterized protein</fullName>
    </submittedName>
</protein>
<feature type="compositionally biased region" description="Basic and acidic residues" evidence="1">
    <location>
        <begin position="23"/>
        <end position="34"/>
    </location>
</feature>
<comment type="caution">
    <text evidence="2">The sequence shown here is derived from an EMBL/GenBank/DDBJ whole genome shotgun (WGS) entry which is preliminary data.</text>
</comment>